<accession>A0A1M6WQZ0</accession>
<reference evidence="4" key="1">
    <citation type="submission" date="2016-11" db="EMBL/GenBank/DDBJ databases">
        <authorList>
            <person name="Varghese N."/>
            <person name="Submissions S."/>
        </authorList>
    </citation>
    <scope>NUCLEOTIDE SEQUENCE [LARGE SCALE GENOMIC DNA]</scope>
    <source>
        <strain evidence="4">DSM 29327</strain>
    </source>
</reference>
<protein>
    <submittedName>
        <fullName evidence="3">TadE-like protein</fullName>
    </submittedName>
</protein>
<gene>
    <name evidence="3" type="ORF">SAMN05444414_10353</name>
</gene>
<dbReference type="Proteomes" id="UP000184191">
    <property type="component" value="Unassembled WGS sequence"/>
</dbReference>
<feature type="transmembrane region" description="Helical" evidence="1">
    <location>
        <begin position="20"/>
        <end position="43"/>
    </location>
</feature>
<feature type="domain" description="TadE-like" evidence="2">
    <location>
        <begin position="18"/>
        <end position="60"/>
    </location>
</feature>
<proteinExistence type="predicted"/>
<evidence type="ECO:0000313" key="4">
    <source>
        <dbReference type="Proteomes" id="UP000184191"/>
    </source>
</evidence>
<dbReference type="AlphaFoldDB" id="A0A1M6WQZ0"/>
<dbReference type="OrthoDB" id="7907064at2"/>
<organism evidence="3 4">
    <name type="scientific">Roseovarius marisflavi</name>
    <dbReference type="NCBI Taxonomy" id="1054996"/>
    <lineage>
        <taxon>Bacteria</taxon>
        <taxon>Pseudomonadati</taxon>
        <taxon>Pseudomonadota</taxon>
        <taxon>Alphaproteobacteria</taxon>
        <taxon>Rhodobacterales</taxon>
        <taxon>Roseobacteraceae</taxon>
        <taxon>Roseovarius</taxon>
    </lineage>
</organism>
<keyword evidence="1" id="KW-0812">Transmembrane</keyword>
<evidence type="ECO:0000313" key="3">
    <source>
        <dbReference type="EMBL" id="SHK96086.1"/>
    </source>
</evidence>
<evidence type="ECO:0000256" key="1">
    <source>
        <dbReference type="SAM" id="Phobius"/>
    </source>
</evidence>
<name>A0A1M6WQZ0_9RHOB</name>
<dbReference type="EMBL" id="FRBN01000003">
    <property type="protein sequence ID" value="SHK96086.1"/>
    <property type="molecule type" value="Genomic_DNA"/>
</dbReference>
<dbReference type="Pfam" id="PF07811">
    <property type="entry name" value="TadE"/>
    <property type="match status" value="1"/>
</dbReference>
<dbReference type="RefSeq" id="WP_073195306.1">
    <property type="nucleotide sequence ID" value="NZ_FRBN01000003.1"/>
</dbReference>
<sequence>MIPGFRNALHRFRRDEDGTASVEFVIVVPVFLALMMFSIELGFITLRNTMLERGLDIAVREVRLGTGTVPQHDEIKQIVCEKSVIIYDCMNTLQLEMRPTDIRAFSALDTEADCTDAAEPTKPVRAFIPGAQNELMLMRACVKYDPLFPKQFLGRVLQTDTNGQATIISTTAFVQEPV</sequence>
<dbReference type="STRING" id="1054996.SAMN05444414_10353"/>
<keyword evidence="4" id="KW-1185">Reference proteome</keyword>
<dbReference type="InterPro" id="IPR012495">
    <property type="entry name" value="TadE-like_dom"/>
</dbReference>
<keyword evidence="1" id="KW-0472">Membrane</keyword>
<keyword evidence="1" id="KW-1133">Transmembrane helix</keyword>
<evidence type="ECO:0000259" key="2">
    <source>
        <dbReference type="Pfam" id="PF07811"/>
    </source>
</evidence>